<organism evidence="1 2">
    <name type="scientific">Gigaspora margarita</name>
    <dbReference type="NCBI Taxonomy" id="4874"/>
    <lineage>
        <taxon>Eukaryota</taxon>
        <taxon>Fungi</taxon>
        <taxon>Fungi incertae sedis</taxon>
        <taxon>Mucoromycota</taxon>
        <taxon>Glomeromycotina</taxon>
        <taxon>Glomeromycetes</taxon>
        <taxon>Diversisporales</taxon>
        <taxon>Gigasporaceae</taxon>
        <taxon>Gigaspora</taxon>
    </lineage>
</organism>
<accession>A0A8H4ATW7</accession>
<dbReference type="AlphaFoldDB" id="A0A8H4ATW7"/>
<proteinExistence type="predicted"/>
<dbReference type="EMBL" id="WTPW01000232">
    <property type="protein sequence ID" value="KAF0532416.1"/>
    <property type="molecule type" value="Genomic_DNA"/>
</dbReference>
<protein>
    <submittedName>
        <fullName evidence="1">Kinase-like protein</fullName>
    </submittedName>
</protein>
<gene>
    <name evidence="1" type="ORF">F8M41_011282</name>
</gene>
<dbReference type="GO" id="GO:0016301">
    <property type="term" value="F:kinase activity"/>
    <property type="evidence" value="ECO:0007669"/>
    <property type="project" value="UniProtKB-KW"/>
</dbReference>
<keyword evidence="1" id="KW-0418">Kinase</keyword>
<evidence type="ECO:0000313" key="2">
    <source>
        <dbReference type="Proteomes" id="UP000439903"/>
    </source>
</evidence>
<dbReference type="Proteomes" id="UP000439903">
    <property type="component" value="Unassembled WGS sequence"/>
</dbReference>
<dbReference type="OrthoDB" id="2439750at2759"/>
<comment type="caution">
    <text evidence="1">The sequence shown here is derived from an EMBL/GenBank/DDBJ whole genome shotgun (WGS) entry which is preliminary data.</text>
</comment>
<sequence>MIMVEYIINGEREEPVIGTPVKYYELYKECWQDYPDQRPDCLIASKKLELIDMEDVISKWNLHKGLRVPGNTFVYGKEILTEDGTITPNKARQPVQIYTNKSSNPFEILKNESISAQKLDEIDICLHVLLLNIKYENFKIADGFNKLTRH</sequence>
<evidence type="ECO:0000313" key="1">
    <source>
        <dbReference type="EMBL" id="KAF0532416.1"/>
    </source>
</evidence>
<name>A0A8H4ATW7_GIGMA</name>
<keyword evidence="1" id="KW-0808">Transferase</keyword>
<keyword evidence="2" id="KW-1185">Reference proteome</keyword>
<reference evidence="1 2" key="1">
    <citation type="journal article" date="2019" name="Environ. Microbiol.">
        <title>At the nexus of three kingdoms: the genome of the mycorrhizal fungus Gigaspora margarita provides insights into plant, endobacterial and fungal interactions.</title>
        <authorList>
            <person name="Venice F."/>
            <person name="Ghignone S."/>
            <person name="Salvioli di Fossalunga A."/>
            <person name="Amselem J."/>
            <person name="Novero M."/>
            <person name="Xianan X."/>
            <person name="Sedzielewska Toro K."/>
            <person name="Morin E."/>
            <person name="Lipzen A."/>
            <person name="Grigoriev I.V."/>
            <person name="Henrissat B."/>
            <person name="Martin F.M."/>
            <person name="Bonfante P."/>
        </authorList>
    </citation>
    <scope>NUCLEOTIDE SEQUENCE [LARGE SCALE GENOMIC DNA]</scope>
    <source>
        <strain evidence="1 2">BEG34</strain>
    </source>
</reference>